<dbReference type="InterPro" id="IPR050109">
    <property type="entry name" value="HTH-type_TetR-like_transc_reg"/>
</dbReference>
<keyword evidence="1" id="KW-0678">Repressor</keyword>
<keyword evidence="8" id="KW-1185">Reference proteome</keyword>
<feature type="DNA-binding region" description="H-T-H motif" evidence="5">
    <location>
        <begin position="24"/>
        <end position="43"/>
    </location>
</feature>
<evidence type="ECO:0000256" key="3">
    <source>
        <dbReference type="ARBA" id="ARBA00023125"/>
    </source>
</evidence>
<dbReference type="Pfam" id="PF00440">
    <property type="entry name" value="TetR_N"/>
    <property type="match status" value="1"/>
</dbReference>
<dbReference type="PANTHER" id="PTHR30055:SF175">
    <property type="entry name" value="HTH-TYPE TRANSCRIPTIONAL REPRESSOR KSTR2"/>
    <property type="match status" value="1"/>
</dbReference>
<dbReference type="InterPro" id="IPR036271">
    <property type="entry name" value="Tet_transcr_reg_TetR-rel_C_sf"/>
</dbReference>
<keyword evidence="4" id="KW-0804">Transcription</keyword>
<feature type="domain" description="HTH tetR-type" evidence="6">
    <location>
        <begin position="1"/>
        <end position="61"/>
    </location>
</feature>
<evidence type="ECO:0000259" key="6">
    <source>
        <dbReference type="PROSITE" id="PS50977"/>
    </source>
</evidence>
<proteinExistence type="predicted"/>
<dbReference type="PROSITE" id="PS50977">
    <property type="entry name" value="HTH_TETR_2"/>
    <property type="match status" value="1"/>
</dbReference>
<dbReference type="OrthoDB" id="881297at2"/>
<sequence length="204" mass="23840">MEIRDRILQEALALFFQKGIKSVSMDDVAARLGVSKKTIYKWFANKDEVVFEGMQQYIKGMEGTCSQALASTNNALEAMFQIVEMVRGLMRQMHPSIFYDLQKYHPTSWGLWQEHKNDFFLKQTKEHIQRGIKEKLFREDIDVEILARLRLAEVELGFDSETYPATRFDLQKVQIALLEHFMLGLATLKGHRLINQHKQITEED</sequence>
<dbReference type="RefSeq" id="WP_149089562.1">
    <property type="nucleotide sequence ID" value="NZ_VKKY01000001.1"/>
</dbReference>
<organism evidence="7 8">
    <name type="scientific">Rufibacter hautae</name>
    <dbReference type="NCBI Taxonomy" id="2595005"/>
    <lineage>
        <taxon>Bacteria</taxon>
        <taxon>Pseudomonadati</taxon>
        <taxon>Bacteroidota</taxon>
        <taxon>Cytophagia</taxon>
        <taxon>Cytophagales</taxon>
        <taxon>Hymenobacteraceae</taxon>
        <taxon>Rufibacter</taxon>
    </lineage>
</organism>
<dbReference type="AlphaFoldDB" id="A0A5B6TGX4"/>
<dbReference type="PANTHER" id="PTHR30055">
    <property type="entry name" value="HTH-TYPE TRANSCRIPTIONAL REGULATOR RUTR"/>
    <property type="match status" value="1"/>
</dbReference>
<dbReference type="InterPro" id="IPR009057">
    <property type="entry name" value="Homeodomain-like_sf"/>
</dbReference>
<dbReference type="SUPFAM" id="SSF46689">
    <property type="entry name" value="Homeodomain-like"/>
    <property type="match status" value="1"/>
</dbReference>
<dbReference type="GO" id="GO:0003700">
    <property type="term" value="F:DNA-binding transcription factor activity"/>
    <property type="evidence" value="ECO:0007669"/>
    <property type="project" value="TreeGrafter"/>
</dbReference>
<evidence type="ECO:0000256" key="5">
    <source>
        <dbReference type="PROSITE-ProRule" id="PRU00335"/>
    </source>
</evidence>
<gene>
    <name evidence="7" type="ORF">FOA19_04425</name>
</gene>
<reference evidence="7 8" key="1">
    <citation type="submission" date="2019-07" db="EMBL/GenBank/DDBJ databases">
        <title>Rufibacter sp. nov., isolated from lake sediment.</title>
        <authorList>
            <person name="Qu J.-H."/>
        </authorList>
    </citation>
    <scope>NUCLEOTIDE SEQUENCE [LARGE SCALE GENOMIC DNA]</scope>
    <source>
        <strain evidence="7 8">NBS58-1</strain>
    </source>
</reference>
<evidence type="ECO:0000256" key="4">
    <source>
        <dbReference type="ARBA" id="ARBA00023163"/>
    </source>
</evidence>
<name>A0A5B6TGX4_9BACT</name>
<dbReference type="SUPFAM" id="SSF48498">
    <property type="entry name" value="Tetracyclin repressor-like, C-terminal domain"/>
    <property type="match status" value="1"/>
</dbReference>
<evidence type="ECO:0000313" key="8">
    <source>
        <dbReference type="Proteomes" id="UP000324133"/>
    </source>
</evidence>
<evidence type="ECO:0000256" key="1">
    <source>
        <dbReference type="ARBA" id="ARBA00022491"/>
    </source>
</evidence>
<dbReference type="Gene3D" id="1.10.10.60">
    <property type="entry name" value="Homeodomain-like"/>
    <property type="match status" value="1"/>
</dbReference>
<keyword evidence="2" id="KW-0805">Transcription regulation</keyword>
<protein>
    <submittedName>
        <fullName evidence="7">TetR/AcrR family transcriptional regulator</fullName>
    </submittedName>
</protein>
<dbReference type="InterPro" id="IPR001647">
    <property type="entry name" value="HTH_TetR"/>
</dbReference>
<dbReference type="GO" id="GO:0000976">
    <property type="term" value="F:transcription cis-regulatory region binding"/>
    <property type="evidence" value="ECO:0007669"/>
    <property type="project" value="TreeGrafter"/>
</dbReference>
<dbReference type="PRINTS" id="PR00455">
    <property type="entry name" value="HTHTETR"/>
</dbReference>
<dbReference type="EMBL" id="VKKY01000001">
    <property type="protein sequence ID" value="KAA3439922.1"/>
    <property type="molecule type" value="Genomic_DNA"/>
</dbReference>
<keyword evidence="3 5" id="KW-0238">DNA-binding</keyword>
<evidence type="ECO:0000313" key="7">
    <source>
        <dbReference type="EMBL" id="KAA3439922.1"/>
    </source>
</evidence>
<accession>A0A5B6TGX4</accession>
<dbReference type="Gene3D" id="1.10.357.10">
    <property type="entry name" value="Tetracycline Repressor, domain 2"/>
    <property type="match status" value="1"/>
</dbReference>
<evidence type="ECO:0000256" key="2">
    <source>
        <dbReference type="ARBA" id="ARBA00023015"/>
    </source>
</evidence>
<comment type="caution">
    <text evidence="7">The sequence shown here is derived from an EMBL/GenBank/DDBJ whole genome shotgun (WGS) entry which is preliminary data.</text>
</comment>
<dbReference type="Proteomes" id="UP000324133">
    <property type="component" value="Unassembled WGS sequence"/>
</dbReference>